<organism evidence="2 3">
    <name type="scientific">Motilimonas cestriensis</name>
    <dbReference type="NCBI Taxonomy" id="2742685"/>
    <lineage>
        <taxon>Bacteria</taxon>
        <taxon>Pseudomonadati</taxon>
        <taxon>Pseudomonadota</taxon>
        <taxon>Gammaproteobacteria</taxon>
        <taxon>Alteromonadales</taxon>
        <taxon>Alteromonadales genera incertae sedis</taxon>
        <taxon>Motilimonas</taxon>
    </lineage>
</organism>
<dbReference type="InterPro" id="IPR051083">
    <property type="entry name" value="GrpII_Intron_Splice-Mob/Def"/>
</dbReference>
<accession>A0ABS8WHI6</accession>
<evidence type="ECO:0000256" key="1">
    <source>
        <dbReference type="ARBA" id="ARBA00034120"/>
    </source>
</evidence>
<sequence>MWIPKADGSPRPIGITSIEDKIVQQAVVWVLEAIYEQDFLGFSYGFRPNRSQHQALDAVYMAIV</sequence>
<reference evidence="2 3" key="1">
    <citation type="journal article" date="2022" name="Environ. Microbiol. Rep.">
        <title>Eco-phylogenetic analyses reveal divergent evolution of vitamin B12 metabolism in the marine bacterial family 'Psychromonadaceae'.</title>
        <authorList>
            <person name="Jin X."/>
            <person name="Yang Y."/>
            <person name="Cao H."/>
            <person name="Gao B."/>
            <person name="Zhao Z."/>
        </authorList>
    </citation>
    <scope>NUCLEOTIDE SEQUENCE [LARGE SCALE GENOMIC DNA]</scope>
    <source>
        <strain evidence="2 3">MKS20</strain>
    </source>
</reference>
<dbReference type="EMBL" id="JAIMJA010000033">
    <property type="protein sequence ID" value="MCE2597094.1"/>
    <property type="molecule type" value="Genomic_DNA"/>
</dbReference>
<evidence type="ECO:0000313" key="2">
    <source>
        <dbReference type="EMBL" id="MCE2597094.1"/>
    </source>
</evidence>
<gene>
    <name evidence="2" type="ORF">K6Y31_20170</name>
</gene>
<name>A0ABS8WHI6_9GAMM</name>
<dbReference type="SUPFAM" id="SSF56672">
    <property type="entry name" value="DNA/RNA polymerases"/>
    <property type="match status" value="1"/>
</dbReference>
<keyword evidence="3" id="KW-1185">Reference proteome</keyword>
<comment type="caution">
    <text evidence="2">The sequence shown here is derived from an EMBL/GenBank/DDBJ whole genome shotgun (WGS) entry which is preliminary data.</text>
</comment>
<dbReference type="RefSeq" id="WP_345790278.1">
    <property type="nucleotide sequence ID" value="NZ_JAIMJA010000033.1"/>
</dbReference>
<dbReference type="PANTHER" id="PTHR34047:SF8">
    <property type="entry name" value="PROTEIN YKFC"/>
    <property type="match status" value="1"/>
</dbReference>
<evidence type="ECO:0000313" key="3">
    <source>
        <dbReference type="Proteomes" id="UP001201273"/>
    </source>
</evidence>
<protein>
    <submittedName>
        <fullName evidence="2">Uncharacterized protein</fullName>
    </submittedName>
</protein>
<dbReference type="PANTHER" id="PTHR34047">
    <property type="entry name" value="NUCLEAR INTRON MATURASE 1, MITOCHONDRIAL-RELATED"/>
    <property type="match status" value="1"/>
</dbReference>
<dbReference type="Proteomes" id="UP001201273">
    <property type="component" value="Unassembled WGS sequence"/>
</dbReference>
<comment type="similarity">
    <text evidence="1">Belongs to the bacterial reverse transcriptase family.</text>
</comment>
<proteinExistence type="inferred from homology"/>
<dbReference type="InterPro" id="IPR043502">
    <property type="entry name" value="DNA/RNA_pol_sf"/>
</dbReference>